<feature type="region of interest" description="Disordered" evidence="1">
    <location>
        <begin position="92"/>
        <end position="140"/>
    </location>
</feature>
<evidence type="ECO:0000313" key="3">
    <source>
        <dbReference type="Proteomes" id="UP000053611"/>
    </source>
</evidence>
<dbReference type="Proteomes" id="UP000053611">
    <property type="component" value="Unassembled WGS sequence"/>
</dbReference>
<feature type="compositionally biased region" description="Polar residues" evidence="1">
    <location>
        <begin position="284"/>
        <end position="299"/>
    </location>
</feature>
<dbReference type="AlphaFoldDB" id="A0A0J0XML9"/>
<evidence type="ECO:0000313" key="2">
    <source>
        <dbReference type="EMBL" id="KLT42337.1"/>
    </source>
</evidence>
<feature type="region of interest" description="Disordered" evidence="1">
    <location>
        <begin position="47"/>
        <end position="79"/>
    </location>
</feature>
<dbReference type="OrthoDB" id="2596840at2759"/>
<dbReference type="EMBL" id="KQ087206">
    <property type="protein sequence ID" value="KLT42337.1"/>
    <property type="molecule type" value="Genomic_DNA"/>
</dbReference>
<feature type="region of interest" description="Disordered" evidence="1">
    <location>
        <begin position="277"/>
        <end position="335"/>
    </location>
</feature>
<sequence>MAPAIPIIIGTTIAVAATGYAFKKFVYDPHLAPVIEAFIEQQRELHNRRHRRAVPVPSQQEERVEGRSTAVASGHAYRRRPAEQYELDESMVETHRAPVSYTPRRRKPVPPLDEDAPFRHERNATPEPAPMSGASSAAPPDEAVPLIVMDKDVPYTSPPVPAMENPFADSESPSSAALSPTISSVHSLPSDSPAPSHSTLIEAPSSPDMSSDIDIVSVSGTNTSYIDAESYTPGSLSPNATGSVASRGASRPLSPVMAGSELAFPSPVTPVAASMLGSDLTFPAPNSTHRQSAPTSTHSPRPDDVLSVSSWTEDEWRSEAGADSEWDAVSEPPSR</sequence>
<feature type="compositionally biased region" description="Low complexity" evidence="1">
    <location>
        <begin position="204"/>
        <end position="219"/>
    </location>
</feature>
<keyword evidence="3" id="KW-1185">Reference proteome</keyword>
<accession>A0A0J0XML9</accession>
<gene>
    <name evidence="2" type="ORF">CC85DRAFT_285578</name>
</gene>
<feature type="compositionally biased region" description="Low complexity" evidence="1">
    <location>
        <begin position="130"/>
        <end position="140"/>
    </location>
</feature>
<reference evidence="2 3" key="1">
    <citation type="submission" date="2015-03" db="EMBL/GenBank/DDBJ databases">
        <title>Genomics and transcriptomics of the oil-accumulating basidiomycete yeast T. oleaginosus allow insights into substrate utilization and the diverse evolutionary trajectories of mating systems in fungi.</title>
        <authorList>
            <consortium name="DOE Joint Genome Institute"/>
            <person name="Kourist R."/>
            <person name="Kracht O."/>
            <person name="Bracharz F."/>
            <person name="Lipzen A."/>
            <person name="Nolan M."/>
            <person name="Ohm R."/>
            <person name="Grigoriev I."/>
            <person name="Sun S."/>
            <person name="Heitman J."/>
            <person name="Bruck T."/>
            <person name="Nowrousian M."/>
        </authorList>
    </citation>
    <scope>NUCLEOTIDE SEQUENCE [LARGE SCALE GENOMIC DNA]</scope>
    <source>
        <strain evidence="2 3">IBC0246</strain>
    </source>
</reference>
<feature type="compositionally biased region" description="Polar residues" evidence="1">
    <location>
        <begin position="232"/>
        <end position="244"/>
    </location>
</feature>
<dbReference type="GeneID" id="28983767"/>
<dbReference type="RefSeq" id="XP_018278828.1">
    <property type="nucleotide sequence ID" value="XM_018423164.1"/>
</dbReference>
<proteinExistence type="predicted"/>
<name>A0A0J0XML9_9TREE</name>
<feature type="compositionally biased region" description="Polar residues" evidence="1">
    <location>
        <begin position="171"/>
        <end position="199"/>
    </location>
</feature>
<organism evidence="2 3">
    <name type="scientific">Cutaneotrichosporon oleaginosum</name>
    <dbReference type="NCBI Taxonomy" id="879819"/>
    <lineage>
        <taxon>Eukaryota</taxon>
        <taxon>Fungi</taxon>
        <taxon>Dikarya</taxon>
        <taxon>Basidiomycota</taxon>
        <taxon>Agaricomycotina</taxon>
        <taxon>Tremellomycetes</taxon>
        <taxon>Trichosporonales</taxon>
        <taxon>Trichosporonaceae</taxon>
        <taxon>Cutaneotrichosporon</taxon>
    </lineage>
</organism>
<feature type="region of interest" description="Disordered" evidence="1">
    <location>
        <begin position="155"/>
        <end position="255"/>
    </location>
</feature>
<protein>
    <submittedName>
        <fullName evidence="2">Uncharacterized protein</fullName>
    </submittedName>
</protein>
<evidence type="ECO:0000256" key="1">
    <source>
        <dbReference type="SAM" id="MobiDB-lite"/>
    </source>
</evidence>